<evidence type="ECO:0008006" key="16">
    <source>
        <dbReference type="Google" id="ProtNLM"/>
    </source>
</evidence>
<comment type="similarity">
    <text evidence="4 14">Belongs to the cytochrome P450 family.</text>
</comment>
<dbReference type="GO" id="GO:0004497">
    <property type="term" value="F:monooxygenase activity"/>
    <property type="evidence" value="ECO:0007669"/>
    <property type="project" value="UniProtKB-KW"/>
</dbReference>
<sequence length="500" mass="57265">MSVLLLLVSILCLILVVLYLQFRWRHRHILATANKLPCPPAWPFIGNALFFVGDITSITKNIIKFTTQFKGLFSIWVGPVPVFVASDPSDVQIILNSSNTLEKDVVYNFLRPFIGNGLLTAPVVIWKKYRRLISPVLHPSNVEQYLSVFNDVSKDLVDKLACGTEEIEPTNDIFCTAVDAVMKIIGARNRLSNQTKEYIVYLLDWGGKMFIGRLFKVWLHVDWIFYLLCGKEFEKAMKRYTACIDVLDQEWKNEENMRMLDTESNQSYGTEAFPGKSLLDVCFEFPPDGSEEHDWKDELMTMIIGATDTVVAALSFLLVTLANYPEVQTKIQAEIQEVIGDSRGDLTLSDLNSLTYLGYAIMESMRLHGIFPVIVRRATRDTKLSVCTLPAGSRILIPLHAMGWHENQFPHPERFMPERFAPDMQQESTTKRHMYAFLPFSAGPRSCIGKTYAMMMMKTVMVHILRRFTVNTKVRLEDIEYELKVVMFSKTPLLLKFNPR</sequence>
<evidence type="ECO:0000256" key="5">
    <source>
        <dbReference type="ARBA" id="ARBA00022617"/>
    </source>
</evidence>
<keyword evidence="10 13" id="KW-0408">Iron</keyword>
<proteinExistence type="inferred from homology"/>
<keyword evidence="9 14" id="KW-0560">Oxidoreductase</keyword>
<evidence type="ECO:0000256" key="13">
    <source>
        <dbReference type="PIRSR" id="PIRSR602401-1"/>
    </source>
</evidence>
<evidence type="ECO:0000256" key="1">
    <source>
        <dbReference type="ARBA" id="ARBA00001971"/>
    </source>
</evidence>
<dbReference type="InterPro" id="IPR002401">
    <property type="entry name" value="Cyt_P450_E_grp-I"/>
</dbReference>
<organism evidence="15">
    <name type="scientific">Homalodisca liturata</name>
    <dbReference type="NCBI Taxonomy" id="320908"/>
    <lineage>
        <taxon>Eukaryota</taxon>
        <taxon>Metazoa</taxon>
        <taxon>Ecdysozoa</taxon>
        <taxon>Arthropoda</taxon>
        <taxon>Hexapoda</taxon>
        <taxon>Insecta</taxon>
        <taxon>Pterygota</taxon>
        <taxon>Neoptera</taxon>
        <taxon>Paraneoptera</taxon>
        <taxon>Hemiptera</taxon>
        <taxon>Auchenorrhyncha</taxon>
        <taxon>Membracoidea</taxon>
        <taxon>Cicadellidae</taxon>
        <taxon>Cicadellinae</taxon>
        <taxon>Proconiini</taxon>
        <taxon>Homalodisca</taxon>
    </lineage>
</organism>
<dbReference type="SUPFAM" id="SSF48264">
    <property type="entry name" value="Cytochrome P450"/>
    <property type="match status" value="1"/>
</dbReference>
<gene>
    <name evidence="15" type="ORF">g.27100</name>
</gene>
<keyword evidence="7" id="KW-0256">Endoplasmic reticulum</keyword>
<keyword evidence="5 13" id="KW-0349">Heme</keyword>
<evidence type="ECO:0000256" key="8">
    <source>
        <dbReference type="ARBA" id="ARBA00022848"/>
    </source>
</evidence>
<evidence type="ECO:0000256" key="9">
    <source>
        <dbReference type="ARBA" id="ARBA00023002"/>
    </source>
</evidence>
<dbReference type="GO" id="GO:0005789">
    <property type="term" value="C:endoplasmic reticulum membrane"/>
    <property type="evidence" value="ECO:0007669"/>
    <property type="project" value="UniProtKB-SubCell"/>
</dbReference>
<keyword evidence="6 13" id="KW-0479">Metal-binding</keyword>
<evidence type="ECO:0000256" key="10">
    <source>
        <dbReference type="ARBA" id="ARBA00023004"/>
    </source>
</evidence>
<dbReference type="PANTHER" id="PTHR24291:SF189">
    <property type="entry name" value="CYTOCHROME P450 4C3-RELATED"/>
    <property type="match status" value="1"/>
</dbReference>
<keyword evidence="11 14" id="KW-0503">Monooxygenase</keyword>
<feature type="binding site" description="axial binding residue" evidence="13">
    <location>
        <position position="447"/>
    </location>
    <ligand>
        <name>heme</name>
        <dbReference type="ChEBI" id="CHEBI:30413"/>
    </ligand>
    <ligandPart>
        <name>Fe</name>
        <dbReference type="ChEBI" id="CHEBI:18248"/>
    </ligandPart>
</feature>
<comment type="cofactor">
    <cofactor evidence="1 13">
        <name>heme</name>
        <dbReference type="ChEBI" id="CHEBI:30413"/>
    </cofactor>
</comment>
<evidence type="ECO:0000256" key="6">
    <source>
        <dbReference type="ARBA" id="ARBA00022723"/>
    </source>
</evidence>
<evidence type="ECO:0000256" key="4">
    <source>
        <dbReference type="ARBA" id="ARBA00010617"/>
    </source>
</evidence>
<evidence type="ECO:0000256" key="7">
    <source>
        <dbReference type="ARBA" id="ARBA00022824"/>
    </source>
</evidence>
<dbReference type="Gene3D" id="1.10.630.10">
    <property type="entry name" value="Cytochrome P450"/>
    <property type="match status" value="1"/>
</dbReference>
<dbReference type="PRINTS" id="PR00385">
    <property type="entry name" value="P450"/>
</dbReference>
<dbReference type="InterPro" id="IPR036396">
    <property type="entry name" value="Cyt_P450_sf"/>
</dbReference>
<dbReference type="Pfam" id="PF00067">
    <property type="entry name" value="p450"/>
    <property type="match status" value="1"/>
</dbReference>
<evidence type="ECO:0000313" key="15">
    <source>
        <dbReference type="EMBL" id="JAT01971.1"/>
    </source>
</evidence>
<dbReference type="GO" id="GO:0016705">
    <property type="term" value="F:oxidoreductase activity, acting on paired donors, with incorporation or reduction of molecular oxygen"/>
    <property type="evidence" value="ECO:0007669"/>
    <property type="project" value="InterPro"/>
</dbReference>
<name>A0A1B6JRV1_9HEMI</name>
<evidence type="ECO:0000256" key="11">
    <source>
        <dbReference type="ARBA" id="ARBA00023033"/>
    </source>
</evidence>
<dbReference type="PRINTS" id="PR00463">
    <property type="entry name" value="EP450I"/>
</dbReference>
<evidence type="ECO:0000256" key="14">
    <source>
        <dbReference type="RuleBase" id="RU000461"/>
    </source>
</evidence>
<dbReference type="GO" id="GO:0020037">
    <property type="term" value="F:heme binding"/>
    <property type="evidence" value="ECO:0007669"/>
    <property type="project" value="InterPro"/>
</dbReference>
<dbReference type="InterPro" id="IPR001128">
    <property type="entry name" value="Cyt_P450"/>
</dbReference>
<dbReference type="InterPro" id="IPR017972">
    <property type="entry name" value="Cyt_P450_CS"/>
</dbReference>
<keyword evidence="12" id="KW-0472">Membrane</keyword>
<comment type="subcellular location">
    <subcellularLocation>
        <location evidence="3">Endoplasmic reticulum membrane</location>
        <topology evidence="3">Peripheral membrane protein</topology>
    </subcellularLocation>
    <subcellularLocation>
        <location evidence="2">Microsome membrane</location>
        <topology evidence="2">Peripheral membrane protein</topology>
    </subcellularLocation>
</comment>
<dbReference type="PROSITE" id="PS00086">
    <property type="entry name" value="CYTOCHROME_P450"/>
    <property type="match status" value="1"/>
</dbReference>
<evidence type="ECO:0000256" key="3">
    <source>
        <dbReference type="ARBA" id="ARBA00004406"/>
    </source>
</evidence>
<reference evidence="15" key="1">
    <citation type="submission" date="2015-11" db="EMBL/GenBank/DDBJ databases">
        <title>De novo transcriptome assembly of four potential Pierce s Disease insect vectors from Arizona vineyards.</title>
        <authorList>
            <person name="Tassone E.E."/>
        </authorList>
    </citation>
    <scope>NUCLEOTIDE SEQUENCE</scope>
</reference>
<dbReference type="EMBL" id="GECU01005736">
    <property type="protein sequence ID" value="JAT01971.1"/>
    <property type="molecule type" value="Transcribed_RNA"/>
</dbReference>
<evidence type="ECO:0000256" key="2">
    <source>
        <dbReference type="ARBA" id="ARBA00004174"/>
    </source>
</evidence>
<protein>
    <recommendedName>
        <fullName evidence="16">Cytochrome P450</fullName>
    </recommendedName>
</protein>
<dbReference type="GO" id="GO:0005506">
    <property type="term" value="F:iron ion binding"/>
    <property type="evidence" value="ECO:0007669"/>
    <property type="project" value="InterPro"/>
</dbReference>
<accession>A0A1B6JRV1</accession>
<dbReference type="PANTHER" id="PTHR24291">
    <property type="entry name" value="CYTOCHROME P450 FAMILY 4"/>
    <property type="match status" value="1"/>
</dbReference>
<keyword evidence="8" id="KW-0492">Microsome</keyword>
<dbReference type="AlphaFoldDB" id="A0A1B6JRV1"/>
<evidence type="ECO:0000256" key="12">
    <source>
        <dbReference type="ARBA" id="ARBA00023136"/>
    </source>
</evidence>
<dbReference type="InterPro" id="IPR050196">
    <property type="entry name" value="Cytochrome_P450_Monoox"/>
</dbReference>